<dbReference type="AlphaFoldDB" id="A0A9P1M988"/>
<evidence type="ECO:0000259" key="3">
    <source>
        <dbReference type="Pfam" id="PF25116"/>
    </source>
</evidence>
<feature type="domain" description="Agd3 C-terminal" evidence="4">
    <location>
        <begin position="636"/>
        <end position="671"/>
    </location>
</feature>
<evidence type="ECO:0008006" key="7">
    <source>
        <dbReference type="Google" id="ProtNLM"/>
    </source>
</evidence>
<name>A0A9P1M988_9PEZI</name>
<dbReference type="InterPro" id="IPR056826">
    <property type="entry name" value="Agd3_CE"/>
</dbReference>
<comment type="caution">
    <text evidence="5">The sequence shown here is derived from an EMBL/GenBank/DDBJ whole genome shotgun (WGS) entry which is preliminary data.</text>
</comment>
<dbReference type="InterPro" id="IPR056827">
    <property type="entry name" value="CBM87_Agd3"/>
</dbReference>
<dbReference type="Proteomes" id="UP000838763">
    <property type="component" value="Unassembled WGS sequence"/>
</dbReference>
<accession>A0A9P1M988</accession>
<gene>
    <name evidence="5" type="ORF">PPNO1_LOCUS2812</name>
</gene>
<organism evidence="5 6">
    <name type="scientific">Parascedosporium putredinis</name>
    <dbReference type="NCBI Taxonomy" id="1442378"/>
    <lineage>
        <taxon>Eukaryota</taxon>
        <taxon>Fungi</taxon>
        <taxon>Dikarya</taxon>
        <taxon>Ascomycota</taxon>
        <taxon>Pezizomycotina</taxon>
        <taxon>Sordariomycetes</taxon>
        <taxon>Hypocreomycetidae</taxon>
        <taxon>Microascales</taxon>
        <taxon>Microascaceae</taxon>
        <taxon>Parascedosporium</taxon>
    </lineage>
</organism>
<feature type="domain" description="Agd3 CBM87" evidence="3">
    <location>
        <begin position="26"/>
        <end position="239"/>
    </location>
</feature>
<keyword evidence="6" id="KW-1185">Reference proteome</keyword>
<dbReference type="InterPro" id="IPR011330">
    <property type="entry name" value="Glyco_hydro/deAcase_b/a-brl"/>
</dbReference>
<evidence type="ECO:0000313" key="6">
    <source>
        <dbReference type="Proteomes" id="UP000838763"/>
    </source>
</evidence>
<evidence type="ECO:0000259" key="4">
    <source>
        <dbReference type="Pfam" id="PF25117"/>
    </source>
</evidence>
<dbReference type="InterPro" id="IPR056825">
    <property type="entry name" value="Agd3_C"/>
</dbReference>
<proteinExistence type="predicted"/>
<dbReference type="PANTHER" id="PTHR31002:SF34">
    <property type="entry name" value="CELL WALL PROTEIN CWP1-RELATED"/>
    <property type="match status" value="1"/>
</dbReference>
<dbReference type="InterPro" id="IPR050788">
    <property type="entry name" value="Yeast_SRP1/TIP1_CWP"/>
</dbReference>
<dbReference type="OrthoDB" id="2113314at2759"/>
<protein>
    <recommendedName>
        <fullName evidence="7">Extracellular serine-rich protein</fullName>
    </recommendedName>
</protein>
<dbReference type="PROSITE" id="PS51257">
    <property type="entry name" value="PROKAR_LIPOPROTEIN"/>
    <property type="match status" value="1"/>
</dbReference>
<dbReference type="Pfam" id="PF25115">
    <property type="entry name" value="Agd3_CE"/>
    <property type="match status" value="1"/>
</dbReference>
<evidence type="ECO:0000313" key="5">
    <source>
        <dbReference type="EMBL" id="CAI4213059.1"/>
    </source>
</evidence>
<dbReference type="EMBL" id="CALLCH030000007">
    <property type="protein sequence ID" value="CAI4213059.1"/>
    <property type="molecule type" value="Genomic_DNA"/>
</dbReference>
<feature type="chain" id="PRO_5040300746" description="Extracellular serine-rich protein" evidence="1">
    <location>
        <begin position="22"/>
        <end position="688"/>
    </location>
</feature>
<sequence>MRFFTSAVSAILALQAGVAYACIKTVTGTILVIARNQAEVDDTAAGFLAYGIQTQGVIVPQTGAALPALNSTVDRGNFGGIVTAGELSYDQGGGNYGSSLTVDQWNAIYQYQIDFGVRLVRIAAYPVPEFVMIKGAEPVFSNDDDQLIAFSDVSEFPTANLKTNAGLTTKGNWKTGARITDTATTTAFAKFTGSTTYGETVAGVINKVATGRQQMVWFTTFAPVWSTASAYVQHAAVHWVTRGLFAGRRKTYLGTQVDDVHLSTEIYYPQGQPEFRLRPADLANIKTWQEGLQSRLPAGSNFFIELAHNGNGAFISAVEKTGSSSVCSPNEAVDYDEIVDVAYEWVKPLGTGKDMWPTSFTTTYPWNAQCPKLDELLQWFQTPANRDAFAHLSHTFTHEEMNNATYNDANREMIYNIKWLKDVGFWDAQHFSAGGLVPPAITGLHNGDVIRAWMDNGIKYVVGDNTRPNIRNAESLYWPLITSVAKNGYDGLVIVPAGVSFSLLTLLFSTTIYYNCDFPICTTQEWIDTSGGSGDFTNLLADAKAVNTRNLLHLYNDPYMFHQANLRQTDADIHTIGDQTGRFSLLQIWIELITQEMTRLTNWPIQTLKHDDIAALFLDRAIVDKCETNVEYIFDHDNKKITGVNLIANGNTCGADVPLTVPGAITTSTGGVVQTPPIAFSLNTPINV</sequence>
<feature type="domain" description="Agd3 deacetylase" evidence="2">
    <location>
        <begin position="253"/>
        <end position="630"/>
    </location>
</feature>
<dbReference type="GO" id="GO:0005975">
    <property type="term" value="P:carbohydrate metabolic process"/>
    <property type="evidence" value="ECO:0007669"/>
    <property type="project" value="InterPro"/>
</dbReference>
<feature type="signal peptide" evidence="1">
    <location>
        <begin position="1"/>
        <end position="21"/>
    </location>
</feature>
<dbReference type="PANTHER" id="PTHR31002">
    <property type="entry name" value="SERIPAUPERIN"/>
    <property type="match status" value="1"/>
</dbReference>
<dbReference type="SUPFAM" id="SSF88713">
    <property type="entry name" value="Glycoside hydrolase/deacetylase"/>
    <property type="match status" value="1"/>
</dbReference>
<dbReference type="Pfam" id="PF25117">
    <property type="entry name" value="Agd3_C"/>
    <property type="match status" value="1"/>
</dbReference>
<evidence type="ECO:0000256" key="1">
    <source>
        <dbReference type="SAM" id="SignalP"/>
    </source>
</evidence>
<reference evidence="5" key="1">
    <citation type="submission" date="2022-11" db="EMBL/GenBank/DDBJ databases">
        <authorList>
            <person name="Scott C."/>
            <person name="Bruce N."/>
        </authorList>
    </citation>
    <scope>NUCLEOTIDE SEQUENCE</scope>
</reference>
<dbReference type="Pfam" id="PF25116">
    <property type="entry name" value="CBM87_Agd3"/>
    <property type="match status" value="1"/>
</dbReference>
<keyword evidence="1" id="KW-0732">Signal</keyword>
<evidence type="ECO:0000259" key="2">
    <source>
        <dbReference type="Pfam" id="PF25115"/>
    </source>
</evidence>